<evidence type="ECO:0000313" key="2">
    <source>
        <dbReference type="Proteomes" id="UP000027931"/>
    </source>
</evidence>
<sequence length="71" mass="8015">MTQNPNREVKLPDAYHPNQVDLHMDEVREKALQQLGLTNAENLTTRDAAQVGQLMAEELESLQANVNQQSE</sequence>
<dbReference type="AlphaFoldDB" id="A0A074LYU0"/>
<proteinExistence type="predicted"/>
<name>A0A074LYU0_9BACL</name>
<organism evidence="1 2">
    <name type="scientific">Tumebacillus flagellatus</name>
    <dbReference type="NCBI Taxonomy" id="1157490"/>
    <lineage>
        <taxon>Bacteria</taxon>
        <taxon>Bacillati</taxon>
        <taxon>Bacillota</taxon>
        <taxon>Bacilli</taxon>
        <taxon>Bacillales</taxon>
        <taxon>Alicyclobacillaceae</taxon>
        <taxon>Tumebacillus</taxon>
    </lineage>
</organism>
<accession>A0A074LYU0</accession>
<comment type="caution">
    <text evidence="1">The sequence shown here is derived from an EMBL/GenBank/DDBJ whole genome shotgun (WGS) entry which is preliminary data.</text>
</comment>
<reference evidence="1 2" key="1">
    <citation type="journal article" date="2013" name="Int. J. Syst. Evol. Microbiol.">
        <title>Tumebacillus flagellatus sp. nov., an alpha-amylase/pullulanase-producing bacterium isolated from cassava wastewater.</title>
        <authorList>
            <person name="Wang Q."/>
            <person name="Xie N."/>
            <person name="Qin Y."/>
            <person name="Shen N."/>
            <person name="Zhu J."/>
            <person name="Mi H."/>
            <person name="Huang R."/>
        </authorList>
    </citation>
    <scope>NUCLEOTIDE SEQUENCE [LARGE SCALE GENOMIC DNA]</scope>
    <source>
        <strain evidence="1 2">GST4</strain>
    </source>
</reference>
<dbReference type="EMBL" id="JMIR01000001">
    <property type="protein sequence ID" value="KEO85198.1"/>
    <property type="molecule type" value="Genomic_DNA"/>
</dbReference>
<dbReference type="RefSeq" id="WP_038083465.1">
    <property type="nucleotide sequence ID" value="NZ_JMIR01000001.1"/>
</dbReference>
<dbReference type="Proteomes" id="UP000027931">
    <property type="component" value="Unassembled WGS sequence"/>
</dbReference>
<evidence type="ECO:0000313" key="1">
    <source>
        <dbReference type="EMBL" id="KEO85198.1"/>
    </source>
</evidence>
<keyword evidence="2" id="KW-1185">Reference proteome</keyword>
<dbReference type="STRING" id="1157490.EL26_01170"/>
<evidence type="ECO:0008006" key="3">
    <source>
        <dbReference type="Google" id="ProtNLM"/>
    </source>
</evidence>
<protein>
    <recommendedName>
        <fullName evidence="3">Small, acid-soluble spore protein, alpha/beta type</fullName>
    </recommendedName>
</protein>
<gene>
    <name evidence="1" type="ORF">EL26_01170</name>
</gene>